<organism evidence="3">
    <name type="scientific">Chromera velia CCMP2878</name>
    <dbReference type="NCBI Taxonomy" id="1169474"/>
    <lineage>
        <taxon>Eukaryota</taxon>
        <taxon>Sar</taxon>
        <taxon>Alveolata</taxon>
        <taxon>Colpodellida</taxon>
        <taxon>Chromeraceae</taxon>
        <taxon>Chromera</taxon>
    </lineage>
</organism>
<protein>
    <recommendedName>
        <fullName evidence="2">Roadblock/LAMTOR2 domain-containing protein</fullName>
    </recommendedName>
</protein>
<proteinExistence type="inferred from homology"/>
<feature type="domain" description="Roadblock/LAMTOR2" evidence="2">
    <location>
        <begin position="10"/>
        <end position="102"/>
    </location>
</feature>
<dbReference type="SUPFAM" id="SSF103196">
    <property type="entry name" value="Roadblock/LC7 domain"/>
    <property type="match status" value="1"/>
</dbReference>
<dbReference type="InterPro" id="IPR004942">
    <property type="entry name" value="Roadblock/LAMTOR2_dom"/>
</dbReference>
<dbReference type="Gene3D" id="3.30.450.30">
    <property type="entry name" value="Dynein light chain 2a, cytoplasmic"/>
    <property type="match status" value="1"/>
</dbReference>
<evidence type="ECO:0000256" key="1">
    <source>
        <dbReference type="ARBA" id="ARBA00007191"/>
    </source>
</evidence>
<evidence type="ECO:0000313" key="3">
    <source>
        <dbReference type="EMBL" id="CEM44041.1"/>
    </source>
</evidence>
<name>A0A0G4HIY7_9ALVE</name>
<dbReference type="VEuPathDB" id="CryptoDB:Cvel_7030"/>
<dbReference type="PhylomeDB" id="A0A0G4HIY7"/>
<accession>A0A0G4HIY7</accession>
<reference evidence="3" key="1">
    <citation type="submission" date="2014-11" db="EMBL/GenBank/DDBJ databases">
        <authorList>
            <person name="Otto D Thomas"/>
            <person name="Naeem Raeece"/>
        </authorList>
    </citation>
    <scope>NUCLEOTIDE SEQUENCE</scope>
</reference>
<dbReference type="Pfam" id="PF03259">
    <property type="entry name" value="Robl_LC7"/>
    <property type="match status" value="1"/>
</dbReference>
<dbReference type="EMBL" id="CDMZ01002828">
    <property type="protein sequence ID" value="CEM44041.1"/>
    <property type="molecule type" value="Genomic_DNA"/>
</dbReference>
<dbReference type="PANTHER" id="PTHR10779">
    <property type="entry name" value="DYNEIN LIGHT CHAIN ROADBLOCK"/>
    <property type="match status" value="1"/>
</dbReference>
<dbReference type="AlphaFoldDB" id="A0A0G4HIY7"/>
<comment type="similarity">
    <text evidence="1">Belongs to the GAMAD family.</text>
</comment>
<sequence length="124" mass="13598">MAGSASSEIDETLRSWVLENPTVVGYVVMNSDGIPIKIHKRMQHEKAVQYAALISDFLLTARRTLRELLPDNNDLASVRIRTKEGTEILVVTAAEYVLIVVQNCTGTPLDWETEAENQGEGGGA</sequence>
<evidence type="ECO:0000259" key="2">
    <source>
        <dbReference type="SMART" id="SM00960"/>
    </source>
</evidence>
<gene>
    <name evidence="3" type="ORF">Cvel_7030</name>
</gene>
<dbReference type="SMART" id="SM00960">
    <property type="entry name" value="Robl_LC7"/>
    <property type="match status" value="1"/>
</dbReference>